<dbReference type="Proteomes" id="UP000202419">
    <property type="component" value="Segment"/>
</dbReference>
<dbReference type="GeneID" id="5659431"/>
<evidence type="ECO:0000256" key="1">
    <source>
        <dbReference type="SAM" id="MobiDB-lite"/>
    </source>
</evidence>
<dbReference type="OrthoDB" id="34535at10239"/>
<dbReference type="KEGG" id="vg:5659431"/>
<evidence type="ECO:0000313" key="3">
    <source>
        <dbReference type="EMBL" id="ABT15020.1"/>
    </source>
</evidence>
<accession>A7IXE6</accession>
<proteinExistence type="predicted"/>
<keyword evidence="2" id="KW-1133">Transmembrane helix</keyword>
<keyword evidence="4" id="KW-1185">Reference proteome</keyword>
<feature type="region of interest" description="Disordered" evidence="1">
    <location>
        <begin position="1"/>
        <end position="22"/>
    </location>
</feature>
<sequence>MVVSATGTPLKSEKGRSSSITFSKPLEPDTTVVEALICSIGFVSSGAFGAVCFCSSNILISSVCFFTAFATFTIFSVLMLTGSVSPPQFLHVGLENKYLDSETRIVPIIAMMSSTNMKSSILY</sequence>
<keyword evidence="2" id="KW-0812">Transmembrane</keyword>
<dbReference type="EMBL" id="DQ491002">
    <property type="protein sequence ID" value="ABT15020.1"/>
    <property type="molecule type" value="Genomic_DNA"/>
</dbReference>
<evidence type="ECO:0000313" key="4">
    <source>
        <dbReference type="Proteomes" id="UP000202419"/>
    </source>
</evidence>
<dbReference type="RefSeq" id="YP_001497817.1">
    <property type="nucleotide sequence ID" value="NC_009898.1"/>
</dbReference>
<feature type="transmembrane region" description="Helical" evidence="2">
    <location>
        <begin position="58"/>
        <end position="80"/>
    </location>
</feature>
<name>A7IXE6_PBCVN</name>
<feature type="transmembrane region" description="Helical" evidence="2">
    <location>
        <begin position="32"/>
        <end position="51"/>
    </location>
</feature>
<reference evidence="3 4" key="1">
    <citation type="journal article" date="2007" name="Virology">
        <title>Sequence and annotation of the 369-kb NY-2A and the 345-kb AR158 viruses that infect Chlorella NC64A.</title>
        <authorList>
            <person name="Fitzgerald L.A."/>
            <person name="Graves M.V."/>
            <person name="Li X."/>
            <person name="Feldblyum T."/>
            <person name="Nierman W.C."/>
            <person name="Van Etten J.L."/>
        </authorList>
    </citation>
    <scope>NUCLEOTIDE SEQUENCE [LARGE SCALE GENOMIC DNA]</scope>
    <source>
        <strain evidence="3 4">NY-2A</strain>
    </source>
</reference>
<organismHost>
    <name type="scientific">Chlorella</name>
    <dbReference type="NCBI Taxonomy" id="3071"/>
</organismHost>
<evidence type="ECO:0000256" key="2">
    <source>
        <dbReference type="SAM" id="Phobius"/>
    </source>
</evidence>
<gene>
    <name evidence="3" type="primary">b621R</name>
    <name evidence="3" type="ORF">NY2A_b621R</name>
</gene>
<protein>
    <submittedName>
        <fullName evidence="3">Uncharacterized protein b621R</fullName>
    </submittedName>
</protein>
<keyword evidence="2" id="KW-0472">Membrane</keyword>
<organism evidence="3 4">
    <name type="scientific">Paramecium bursaria Chlorella virus NY2A</name>
    <name type="common">PBCV-NY2A</name>
    <dbReference type="NCBI Taxonomy" id="46021"/>
    <lineage>
        <taxon>Viruses</taxon>
        <taxon>Varidnaviria</taxon>
        <taxon>Bamfordvirae</taxon>
        <taxon>Nucleocytoviricota</taxon>
        <taxon>Megaviricetes</taxon>
        <taxon>Algavirales</taxon>
        <taxon>Phycodnaviridae</taxon>
        <taxon>Chlorovirus</taxon>
        <taxon>Chlorovirus americanus</taxon>
    </lineage>
</organism>